<comment type="caution">
    <text evidence="2">The sequence shown here is derived from an EMBL/GenBank/DDBJ whole genome shotgun (WGS) entry which is preliminary data.</text>
</comment>
<keyword evidence="3" id="KW-1185">Reference proteome</keyword>
<dbReference type="Proteomes" id="UP000299102">
    <property type="component" value="Unassembled WGS sequence"/>
</dbReference>
<sequence>MALSSPHRRRATDKLRVVSVCRPALSGRRNGHETESVSIDLLCHTSPKTNYIYSEDSSAGVGQALGAESNSTSGLDRGHRGSHDRRVQAQIE</sequence>
<gene>
    <name evidence="2" type="ORF">EVAR_35347_1</name>
</gene>
<accession>A0A4C1XMF4</accession>
<organism evidence="2 3">
    <name type="scientific">Eumeta variegata</name>
    <name type="common">Bagworm moth</name>
    <name type="synonym">Eumeta japonica</name>
    <dbReference type="NCBI Taxonomy" id="151549"/>
    <lineage>
        <taxon>Eukaryota</taxon>
        <taxon>Metazoa</taxon>
        <taxon>Ecdysozoa</taxon>
        <taxon>Arthropoda</taxon>
        <taxon>Hexapoda</taxon>
        <taxon>Insecta</taxon>
        <taxon>Pterygota</taxon>
        <taxon>Neoptera</taxon>
        <taxon>Endopterygota</taxon>
        <taxon>Lepidoptera</taxon>
        <taxon>Glossata</taxon>
        <taxon>Ditrysia</taxon>
        <taxon>Tineoidea</taxon>
        <taxon>Psychidae</taxon>
        <taxon>Oiketicinae</taxon>
        <taxon>Eumeta</taxon>
    </lineage>
</organism>
<name>A0A4C1XMF4_EUMVA</name>
<feature type="compositionally biased region" description="Basic and acidic residues" evidence="1">
    <location>
        <begin position="76"/>
        <end position="92"/>
    </location>
</feature>
<dbReference type="EMBL" id="BGZK01000869">
    <property type="protein sequence ID" value="GBP63457.1"/>
    <property type="molecule type" value="Genomic_DNA"/>
</dbReference>
<evidence type="ECO:0000313" key="3">
    <source>
        <dbReference type="Proteomes" id="UP000299102"/>
    </source>
</evidence>
<evidence type="ECO:0000256" key="1">
    <source>
        <dbReference type="SAM" id="MobiDB-lite"/>
    </source>
</evidence>
<feature type="region of interest" description="Disordered" evidence="1">
    <location>
        <begin position="62"/>
        <end position="92"/>
    </location>
</feature>
<protein>
    <submittedName>
        <fullName evidence="2">Uncharacterized protein</fullName>
    </submittedName>
</protein>
<reference evidence="2 3" key="1">
    <citation type="journal article" date="2019" name="Commun. Biol.">
        <title>The bagworm genome reveals a unique fibroin gene that provides high tensile strength.</title>
        <authorList>
            <person name="Kono N."/>
            <person name="Nakamura H."/>
            <person name="Ohtoshi R."/>
            <person name="Tomita M."/>
            <person name="Numata K."/>
            <person name="Arakawa K."/>
        </authorList>
    </citation>
    <scope>NUCLEOTIDE SEQUENCE [LARGE SCALE GENOMIC DNA]</scope>
</reference>
<evidence type="ECO:0000313" key="2">
    <source>
        <dbReference type="EMBL" id="GBP63457.1"/>
    </source>
</evidence>
<dbReference type="AlphaFoldDB" id="A0A4C1XMF4"/>
<proteinExistence type="predicted"/>